<dbReference type="Pfam" id="PF00012">
    <property type="entry name" value="HSP70"/>
    <property type="match status" value="1"/>
</dbReference>
<keyword evidence="1" id="KW-0547">Nucleotide-binding</keyword>
<reference evidence="4" key="1">
    <citation type="journal article" date="2009" name="Science">
        <title>The B73 maize genome: complexity, diversity, and dynamics.</title>
        <authorList>
            <person name="Schnable P.S."/>
            <person name="Ware D."/>
            <person name="Fulton R.S."/>
            <person name="Stein J.C."/>
            <person name="Wei F."/>
            <person name="Pasternak S."/>
            <person name="Liang C."/>
            <person name="Zhang J."/>
            <person name="Fulton L."/>
            <person name="Graves T.A."/>
            <person name="Minx P."/>
            <person name="Reily A.D."/>
            <person name="Courtney L."/>
            <person name="Kruchowski S.S."/>
            <person name="Tomlinson C."/>
            <person name="Strong C."/>
            <person name="Delehaunty K."/>
            <person name="Fronick C."/>
            <person name="Courtney B."/>
            <person name="Rock S.M."/>
            <person name="Belter E."/>
            <person name="Du F."/>
            <person name="Kim K."/>
            <person name="Abbott R.M."/>
            <person name="Cotton M."/>
            <person name="Levy A."/>
            <person name="Marchetto P."/>
            <person name="Ochoa K."/>
            <person name="Jackson S.M."/>
            <person name="Gillam B."/>
            <person name="Chen W."/>
            <person name="Yan L."/>
            <person name="Higginbotham J."/>
            <person name="Cardenas M."/>
            <person name="Waligorski J."/>
            <person name="Applebaum E."/>
            <person name="Phelps L."/>
            <person name="Falcone J."/>
            <person name="Kanchi K."/>
            <person name="Thane T."/>
            <person name="Scimone A."/>
            <person name="Thane N."/>
            <person name="Henke J."/>
            <person name="Wang T."/>
            <person name="Ruppert J."/>
            <person name="Shah N."/>
            <person name="Rotter K."/>
            <person name="Hodges J."/>
            <person name="Ingenthron E."/>
            <person name="Cordes M."/>
            <person name="Kohlberg S."/>
            <person name="Sgro J."/>
            <person name="Delgado B."/>
            <person name="Mead K."/>
            <person name="Chinwalla A."/>
            <person name="Leonard S."/>
            <person name="Crouse K."/>
            <person name="Collura K."/>
            <person name="Kudrna D."/>
            <person name="Currie J."/>
            <person name="He R."/>
            <person name="Angelova A."/>
            <person name="Rajasekar S."/>
            <person name="Mueller T."/>
            <person name="Lomeli R."/>
            <person name="Scara G."/>
            <person name="Ko A."/>
            <person name="Delaney K."/>
            <person name="Wissotski M."/>
            <person name="Lopez G."/>
            <person name="Campos D."/>
            <person name="Braidotti M."/>
            <person name="Ashley E."/>
            <person name="Golser W."/>
            <person name="Kim H."/>
            <person name="Lee S."/>
            <person name="Lin J."/>
            <person name="Dujmic Z."/>
            <person name="Kim W."/>
            <person name="Talag J."/>
            <person name="Zuccolo A."/>
            <person name="Fan C."/>
            <person name="Sebastian A."/>
            <person name="Kramer M."/>
            <person name="Spiegel L."/>
            <person name="Nascimento L."/>
            <person name="Zutavern T."/>
            <person name="Miller B."/>
            <person name="Ambroise C."/>
            <person name="Muller S."/>
            <person name="Spooner W."/>
            <person name="Narechania A."/>
            <person name="Ren L."/>
            <person name="Wei S."/>
            <person name="Kumari S."/>
            <person name="Faga B."/>
            <person name="Levy M.J."/>
            <person name="McMahan L."/>
            <person name="Van Buren P."/>
            <person name="Vaughn M.W."/>
            <person name="Ying K."/>
            <person name="Yeh C.-T."/>
            <person name="Emrich S.J."/>
            <person name="Jia Y."/>
            <person name="Kalyanaraman A."/>
            <person name="Hsia A.-P."/>
            <person name="Barbazuk W.B."/>
            <person name="Baucom R.S."/>
            <person name="Brutnell T.P."/>
            <person name="Carpita N.C."/>
            <person name="Chaparro C."/>
            <person name="Chia J.-M."/>
            <person name="Deragon J.-M."/>
            <person name="Estill J.C."/>
            <person name="Fu Y."/>
            <person name="Jeddeloh J.A."/>
            <person name="Han Y."/>
            <person name="Lee H."/>
            <person name="Li P."/>
            <person name="Lisch D.R."/>
            <person name="Liu S."/>
            <person name="Liu Z."/>
            <person name="Nagel D.H."/>
            <person name="McCann M.C."/>
            <person name="SanMiguel P."/>
            <person name="Myers A.M."/>
            <person name="Nettleton D."/>
            <person name="Nguyen J."/>
            <person name="Penning B.W."/>
            <person name="Ponnala L."/>
            <person name="Schneider K.L."/>
            <person name="Schwartz D.C."/>
            <person name="Sharma A."/>
            <person name="Soderlund C."/>
            <person name="Springer N.M."/>
            <person name="Sun Q."/>
            <person name="Wang H."/>
            <person name="Waterman M."/>
            <person name="Westerman R."/>
            <person name="Wolfgruber T.K."/>
            <person name="Yang L."/>
            <person name="Yu Y."/>
            <person name="Zhang L."/>
            <person name="Zhou S."/>
            <person name="Zhu Q."/>
            <person name="Bennetzen J.L."/>
            <person name="Dawe R.K."/>
            <person name="Jiang J."/>
            <person name="Jiang N."/>
            <person name="Presting G.G."/>
            <person name="Wessler S.R."/>
            <person name="Aluru S."/>
            <person name="Martienssen R.A."/>
            <person name="Clifton S.W."/>
            <person name="McCombie W.R."/>
            <person name="Wing R.A."/>
            <person name="Wilson R.K."/>
        </authorList>
    </citation>
    <scope>NUCLEOTIDE SEQUENCE [LARGE SCALE GENOMIC DNA]</scope>
    <source>
        <strain evidence="4">cv. B73</strain>
    </source>
</reference>
<dbReference type="InParanoid" id="A0A804RII7"/>
<evidence type="ECO:0000313" key="3">
    <source>
        <dbReference type="EnsemblPlants" id="Zm00001eb423740_P001"/>
    </source>
</evidence>
<dbReference type="InterPro" id="IPR013126">
    <property type="entry name" value="Hsp_70_fam"/>
</dbReference>
<dbReference type="AlphaFoldDB" id="A0A804RII7"/>
<proteinExistence type="predicted"/>
<keyword evidence="4" id="KW-1185">Reference proteome</keyword>
<dbReference type="Gramene" id="Zm00001eb423740_T001">
    <property type="protein sequence ID" value="Zm00001eb423740_P001"/>
    <property type="gene ID" value="Zm00001eb423740"/>
</dbReference>
<evidence type="ECO:0000256" key="2">
    <source>
        <dbReference type="ARBA" id="ARBA00022840"/>
    </source>
</evidence>
<reference evidence="3" key="2">
    <citation type="submission" date="2019-07" db="EMBL/GenBank/DDBJ databases">
        <authorList>
            <person name="Seetharam A."/>
            <person name="Woodhouse M."/>
            <person name="Cannon E."/>
        </authorList>
    </citation>
    <scope>NUCLEOTIDE SEQUENCE [LARGE SCALE GENOMIC DNA]</scope>
    <source>
        <strain evidence="3">cv. B73</strain>
    </source>
</reference>
<dbReference type="GO" id="GO:0005524">
    <property type="term" value="F:ATP binding"/>
    <property type="evidence" value="ECO:0007669"/>
    <property type="project" value="UniProtKB-KW"/>
</dbReference>
<sequence>MGRELSAAVIAVSRHLNYNGRQDIVNVGRYDAGFRRAAKAIDRQITAAVAYHHHTEQGDGKAILVLRVGGRTSDATIFKFIDGEARYVAAQDDIYLGGK</sequence>
<evidence type="ECO:0000256" key="1">
    <source>
        <dbReference type="ARBA" id="ARBA00022741"/>
    </source>
</evidence>
<dbReference type="GO" id="GO:0140662">
    <property type="term" value="F:ATP-dependent protein folding chaperone"/>
    <property type="evidence" value="ECO:0007669"/>
    <property type="project" value="InterPro"/>
</dbReference>
<dbReference type="EnsemblPlants" id="Zm00001eb423740_T001">
    <property type="protein sequence ID" value="Zm00001eb423740_P001"/>
    <property type="gene ID" value="Zm00001eb423740"/>
</dbReference>
<reference evidence="3" key="3">
    <citation type="submission" date="2021-05" db="UniProtKB">
        <authorList>
            <consortium name="EnsemblPlants"/>
        </authorList>
    </citation>
    <scope>IDENTIFICATION</scope>
    <source>
        <strain evidence="3">cv. B73</strain>
    </source>
</reference>
<name>A0A804RII7_MAIZE</name>
<accession>A0A804RII7</accession>
<organism evidence="3 4">
    <name type="scientific">Zea mays</name>
    <name type="common">Maize</name>
    <dbReference type="NCBI Taxonomy" id="4577"/>
    <lineage>
        <taxon>Eukaryota</taxon>
        <taxon>Viridiplantae</taxon>
        <taxon>Streptophyta</taxon>
        <taxon>Embryophyta</taxon>
        <taxon>Tracheophyta</taxon>
        <taxon>Spermatophyta</taxon>
        <taxon>Magnoliopsida</taxon>
        <taxon>Liliopsida</taxon>
        <taxon>Poales</taxon>
        <taxon>Poaceae</taxon>
        <taxon>PACMAD clade</taxon>
        <taxon>Panicoideae</taxon>
        <taxon>Andropogonodae</taxon>
        <taxon>Andropogoneae</taxon>
        <taxon>Tripsacinae</taxon>
        <taxon>Zea</taxon>
    </lineage>
</organism>
<protein>
    <submittedName>
        <fullName evidence="3">Uncharacterized protein</fullName>
    </submittedName>
</protein>
<dbReference type="Proteomes" id="UP000007305">
    <property type="component" value="Chromosome 10"/>
</dbReference>
<evidence type="ECO:0000313" key="4">
    <source>
        <dbReference type="Proteomes" id="UP000007305"/>
    </source>
</evidence>
<keyword evidence="2" id="KW-0067">ATP-binding</keyword>
<dbReference type="Gene3D" id="3.30.420.40">
    <property type="match status" value="2"/>
</dbReference>